<keyword evidence="1" id="KW-0812">Transmembrane</keyword>
<feature type="transmembrane region" description="Helical" evidence="1">
    <location>
        <begin position="38"/>
        <end position="58"/>
    </location>
</feature>
<sequence length="163" mass="16635">MQFFTKATISAAALTAMVQLSPAPIVIAIPIALDVGLGTAAACVSAAAGVAGTVVGAVKRDSIGNPQHPHQVRAALESRQEMNQAAWQSCKDQLAGANLNFSADSPGNVLVTGIPSSCMTLLTVLTGDYNAGNPLPMGSDSALFRDLSNDDINNLQSALSANQ</sequence>
<evidence type="ECO:0000313" key="2">
    <source>
        <dbReference type="EMBL" id="KAK2596595.1"/>
    </source>
</evidence>
<dbReference type="AlphaFoldDB" id="A0AAD9S1J3"/>
<organism evidence="2 3">
    <name type="scientific">Phomopsis amygdali</name>
    <name type="common">Fusicoccum amygdali</name>
    <dbReference type="NCBI Taxonomy" id="1214568"/>
    <lineage>
        <taxon>Eukaryota</taxon>
        <taxon>Fungi</taxon>
        <taxon>Dikarya</taxon>
        <taxon>Ascomycota</taxon>
        <taxon>Pezizomycotina</taxon>
        <taxon>Sordariomycetes</taxon>
        <taxon>Sordariomycetidae</taxon>
        <taxon>Diaporthales</taxon>
        <taxon>Diaporthaceae</taxon>
        <taxon>Diaporthe</taxon>
    </lineage>
</organism>
<name>A0AAD9S1J3_PHOAM</name>
<reference evidence="2" key="1">
    <citation type="submission" date="2023-06" db="EMBL/GenBank/DDBJ databases">
        <authorList>
            <person name="Noh H."/>
        </authorList>
    </citation>
    <scope>NUCLEOTIDE SEQUENCE</scope>
    <source>
        <strain evidence="2">DUCC20226</strain>
    </source>
</reference>
<evidence type="ECO:0000256" key="1">
    <source>
        <dbReference type="SAM" id="Phobius"/>
    </source>
</evidence>
<keyword evidence="1" id="KW-1133">Transmembrane helix</keyword>
<dbReference type="Proteomes" id="UP001265746">
    <property type="component" value="Unassembled WGS sequence"/>
</dbReference>
<proteinExistence type="predicted"/>
<accession>A0AAD9S1J3</accession>
<keyword evidence="1" id="KW-0472">Membrane</keyword>
<keyword evidence="3" id="KW-1185">Reference proteome</keyword>
<protein>
    <submittedName>
        <fullName evidence="2">Uncharacterized protein</fullName>
    </submittedName>
</protein>
<evidence type="ECO:0000313" key="3">
    <source>
        <dbReference type="Proteomes" id="UP001265746"/>
    </source>
</evidence>
<gene>
    <name evidence="2" type="ORF">N8I77_013476</name>
</gene>
<dbReference type="EMBL" id="JAUJFL010000011">
    <property type="protein sequence ID" value="KAK2596595.1"/>
    <property type="molecule type" value="Genomic_DNA"/>
</dbReference>
<comment type="caution">
    <text evidence="2">The sequence shown here is derived from an EMBL/GenBank/DDBJ whole genome shotgun (WGS) entry which is preliminary data.</text>
</comment>